<keyword evidence="5 9" id="KW-0238">DNA-binding</keyword>
<dbReference type="Gene3D" id="1.10.10.60">
    <property type="entry name" value="Homeodomain-like"/>
    <property type="match status" value="1"/>
</dbReference>
<dbReference type="GO" id="GO:0005634">
    <property type="term" value="C:nucleus"/>
    <property type="evidence" value="ECO:0007669"/>
    <property type="project" value="UniProtKB-SubCell"/>
</dbReference>
<comment type="subcellular location">
    <subcellularLocation>
        <location evidence="1 9 10">Nucleus</location>
    </subcellularLocation>
</comment>
<reference evidence="15 16" key="1">
    <citation type="journal article" date="2023" name="BMC Biotechnol.">
        <title>Vitis rotundifolia cv Carlos genome sequencing.</title>
        <authorList>
            <person name="Huff M."/>
            <person name="Hulse-Kemp A."/>
            <person name="Scheffler B."/>
            <person name="Youngblood R."/>
            <person name="Simpson S."/>
            <person name="Babiker E."/>
            <person name="Staton M."/>
        </authorList>
    </citation>
    <scope>NUCLEOTIDE SEQUENCE [LARGE SCALE GENOMIC DNA]</scope>
    <source>
        <tissue evidence="15">Leaf</tissue>
    </source>
</reference>
<comment type="similarity">
    <text evidence="2">Belongs to the HD-ZIP homeobox family. Class IV subfamily.</text>
</comment>
<evidence type="ECO:0000313" key="15">
    <source>
        <dbReference type="EMBL" id="KAJ9707258.1"/>
    </source>
</evidence>
<comment type="caution">
    <text evidence="15">The sequence shown here is derived from an EMBL/GenBank/DDBJ whole genome shotgun (WGS) entry which is preliminary data.</text>
</comment>
<dbReference type="CDD" id="cd00086">
    <property type="entry name" value="homeodomain"/>
    <property type="match status" value="1"/>
</dbReference>
<evidence type="ECO:0000256" key="6">
    <source>
        <dbReference type="ARBA" id="ARBA00023155"/>
    </source>
</evidence>
<dbReference type="GO" id="GO:0030154">
    <property type="term" value="P:cell differentiation"/>
    <property type="evidence" value="ECO:0007669"/>
    <property type="project" value="UniProtKB-ARBA"/>
</dbReference>
<evidence type="ECO:0000256" key="10">
    <source>
        <dbReference type="RuleBase" id="RU000682"/>
    </source>
</evidence>
<dbReference type="PROSITE" id="PS50848">
    <property type="entry name" value="START"/>
    <property type="match status" value="1"/>
</dbReference>
<dbReference type="AlphaFoldDB" id="A0AA39E3Q1"/>
<proteinExistence type="inferred from homology"/>
<evidence type="ECO:0000256" key="3">
    <source>
        <dbReference type="ARBA" id="ARBA00023015"/>
    </source>
</evidence>
<feature type="coiled-coil region" evidence="11">
    <location>
        <begin position="82"/>
        <end position="109"/>
    </location>
</feature>
<evidence type="ECO:0000256" key="8">
    <source>
        <dbReference type="ARBA" id="ARBA00023242"/>
    </source>
</evidence>
<dbReference type="GO" id="GO:0003677">
    <property type="term" value="F:DNA binding"/>
    <property type="evidence" value="ECO:0007669"/>
    <property type="project" value="UniProtKB-UniRule"/>
</dbReference>
<feature type="compositionally biased region" description="Basic residues" evidence="12">
    <location>
        <begin position="25"/>
        <end position="34"/>
    </location>
</feature>
<organism evidence="15 16">
    <name type="scientific">Vitis rotundifolia</name>
    <name type="common">Muscadine grape</name>
    <dbReference type="NCBI Taxonomy" id="103349"/>
    <lineage>
        <taxon>Eukaryota</taxon>
        <taxon>Viridiplantae</taxon>
        <taxon>Streptophyta</taxon>
        <taxon>Embryophyta</taxon>
        <taxon>Tracheophyta</taxon>
        <taxon>Spermatophyta</taxon>
        <taxon>Magnoliopsida</taxon>
        <taxon>eudicotyledons</taxon>
        <taxon>Gunneridae</taxon>
        <taxon>Pentapetalae</taxon>
        <taxon>rosids</taxon>
        <taxon>Vitales</taxon>
        <taxon>Vitaceae</taxon>
        <taxon>Viteae</taxon>
        <taxon>Vitis</taxon>
    </lineage>
</organism>
<feature type="region of interest" description="Disordered" evidence="12">
    <location>
        <begin position="1"/>
        <end position="34"/>
    </location>
</feature>
<dbReference type="Proteomes" id="UP001168098">
    <property type="component" value="Unassembled WGS sequence"/>
</dbReference>
<evidence type="ECO:0000256" key="5">
    <source>
        <dbReference type="ARBA" id="ARBA00023125"/>
    </source>
</evidence>
<feature type="domain" description="START" evidence="14">
    <location>
        <begin position="214"/>
        <end position="451"/>
    </location>
</feature>
<dbReference type="InterPro" id="IPR042160">
    <property type="entry name" value="HD-Zip_IV"/>
</dbReference>
<evidence type="ECO:0000256" key="2">
    <source>
        <dbReference type="ARBA" id="ARBA00006789"/>
    </source>
</evidence>
<evidence type="ECO:0000256" key="4">
    <source>
        <dbReference type="ARBA" id="ARBA00023054"/>
    </source>
</evidence>
<dbReference type="FunFam" id="1.10.10.60:FF:000229">
    <property type="entry name" value="Homeobox-leucine zipper protein HDG1"/>
    <property type="match status" value="1"/>
</dbReference>
<dbReference type="GO" id="GO:0008289">
    <property type="term" value="F:lipid binding"/>
    <property type="evidence" value="ECO:0007669"/>
    <property type="project" value="InterPro"/>
</dbReference>
<evidence type="ECO:0000256" key="1">
    <source>
        <dbReference type="ARBA" id="ARBA00004123"/>
    </source>
</evidence>
<keyword evidence="4 11" id="KW-0175">Coiled coil</keyword>
<evidence type="ECO:0000256" key="9">
    <source>
        <dbReference type="PROSITE-ProRule" id="PRU00108"/>
    </source>
</evidence>
<dbReference type="Pfam" id="PF25797">
    <property type="entry name" value="PDF2_C"/>
    <property type="match status" value="1"/>
</dbReference>
<dbReference type="InterPro" id="IPR009057">
    <property type="entry name" value="Homeodomain-like_sf"/>
</dbReference>
<dbReference type="Gene3D" id="3.30.530.20">
    <property type="match status" value="1"/>
</dbReference>
<dbReference type="CDD" id="cd08875">
    <property type="entry name" value="START_ArGLABRA2_like"/>
    <property type="match status" value="1"/>
</dbReference>
<keyword evidence="16" id="KW-1185">Reference proteome</keyword>
<dbReference type="InterPro" id="IPR001356">
    <property type="entry name" value="HD"/>
</dbReference>
<accession>A0AA39E3Q1</accession>
<protein>
    <submittedName>
        <fullName evidence="15">Uncharacterized protein</fullName>
    </submittedName>
</protein>
<evidence type="ECO:0000259" key="13">
    <source>
        <dbReference type="PROSITE" id="PS50071"/>
    </source>
</evidence>
<evidence type="ECO:0000313" key="16">
    <source>
        <dbReference type="Proteomes" id="UP001168098"/>
    </source>
</evidence>
<evidence type="ECO:0000259" key="14">
    <source>
        <dbReference type="PROSITE" id="PS50848"/>
    </source>
</evidence>
<dbReference type="PANTHER" id="PTHR45654">
    <property type="entry name" value="HOMEOBOX-LEUCINE ZIPPER PROTEIN MERISTEM L1"/>
    <property type="match status" value="1"/>
</dbReference>
<dbReference type="SMART" id="SM00234">
    <property type="entry name" value="START"/>
    <property type="match status" value="1"/>
</dbReference>
<keyword evidence="6 9" id="KW-0371">Homeobox</keyword>
<sequence length="552" mass="62871">MESGSGSEHIEGVSGNEQENEQQPKKKRYHRHTARQIQEMEALFKECPHPDDKQRMKLSQELGLKPRQVKFWFQNRRTQMKAQQDRADNVILRAENENLKNENYRLQAALRSVICPNCGGPAMLGEIAFDEQQLRIENARLKEELDRVCCLASRYSGRPIQGIGPPPPLLAPSLDLDMSIYARNFPEPMANCTDMIPVPLMPESSHFPEGGLVLEEEKSLALELAISSVDELVKMCQLGEPLWIRSNENGKEVLNVEEYGRMFPWPMNLKQHQSEFRTEATRDSAVVIMNSINLVDAFLDAMKWMELFPSIISRAKTVQVLSGVSGHANGSLHLMYAELQILSPLVPTRETHFLRYCQQNVEEGTWAIVDFPIDSFHDNLQPSVPRYRRRPSGCIIQDMPNGYSRVTWVEHADIEEKPVHQIFHHYVNSGMAFGATRWLAVLQRQCERVASLMARNISDLGVIPSPEARKNLMNLAQRMIRTFSVNISTSSGQSWTALSDSSDDTVRITTRKITEPGQPNGVILSAVSTTWLPHPHYHVFDLLRDERRRAQV</sequence>
<feature type="domain" description="Homeobox" evidence="13">
    <location>
        <begin position="23"/>
        <end position="83"/>
    </location>
</feature>
<dbReference type="SUPFAM" id="SSF46689">
    <property type="entry name" value="Homeodomain-like"/>
    <property type="match status" value="1"/>
</dbReference>
<dbReference type="InterPro" id="IPR057993">
    <property type="entry name" value="HD-Zip_IV_C"/>
</dbReference>
<keyword evidence="7" id="KW-0804">Transcription</keyword>
<dbReference type="InterPro" id="IPR017970">
    <property type="entry name" value="Homeobox_CS"/>
</dbReference>
<dbReference type="FunFam" id="3.30.530.20:FF:000026">
    <property type="entry name" value="Homeobox-leucine zipper protein GLABRA 2"/>
    <property type="match status" value="1"/>
</dbReference>
<keyword evidence="3" id="KW-0805">Transcription regulation</keyword>
<dbReference type="InterPro" id="IPR023393">
    <property type="entry name" value="START-like_dom_sf"/>
</dbReference>
<gene>
    <name evidence="15" type="ORF">PVL29_002309</name>
</gene>
<dbReference type="PANTHER" id="PTHR45654:SF11">
    <property type="entry name" value="HOMEOBOX-LEUCINE ZIPPER PROTEIN HDG5"/>
    <property type="match status" value="1"/>
</dbReference>
<dbReference type="GO" id="GO:0000981">
    <property type="term" value="F:DNA-binding transcription factor activity, RNA polymerase II-specific"/>
    <property type="evidence" value="ECO:0007669"/>
    <property type="project" value="InterPro"/>
</dbReference>
<dbReference type="EMBL" id="JARBHA010000002">
    <property type="protein sequence ID" value="KAJ9707258.1"/>
    <property type="molecule type" value="Genomic_DNA"/>
</dbReference>
<dbReference type="PROSITE" id="PS50071">
    <property type="entry name" value="HOMEOBOX_2"/>
    <property type="match status" value="1"/>
</dbReference>
<dbReference type="Pfam" id="PF01852">
    <property type="entry name" value="START"/>
    <property type="match status" value="1"/>
</dbReference>
<dbReference type="PROSITE" id="PS00027">
    <property type="entry name" value="HOMEOBOX_1"/>
    <property type="match status" value="1"/>
</dbReference>
<keyword evidence="8 9" id="KW-0539">Nucleus</keyword>
<dbReference type="Pfam" id="PF00046">
    <property type="entry name" value="Homeodomain"/>
    <property type="match status" value="1"/>
</dbReference>
<evidence type="ECO:0000256" key="11">
    <source>
        <dbReference type="SAM" id="Coils"/>
    </source>
</evidence>
<evidence type="ECO:0000256" key="7">
    <source>
        <dbReference type="ARBA" id="ARBA00023163"/>
    </source>
</evidence>
<dbReference type="InterPro" id="IPR002913">
    <property type="entry name" value="START_lipid-bd_dom"/>
</dbReference>
<evidence type="ECO:0000256" key="12">
    <source>
        <dbReference type="SAM" id="MobiDB-lite"/>
    </source>
</evidence>
<feature type="DNA-binding region" description="Homeobox" evidence="9">
    <location>
        <begin position="25"/>
        <end position="84"/>
    </location>
</feature>
<name>A0AA39E3Q1_VITRO</name>
<dbReference type="SMART" id="SM00389">
    <property type="entry name" value="HOX"/>
    <property type="match status" value="1"/>
</dbReference>
<dbReference type="SUPFAM" id="SSF55961">
    <property type="entry name" value="Bet v1-like"/>
    <property type="match status" value="2"/>
</dbReference>